<proteinExistence type="predicted"/>
<dbReference type="Proteomes" id="UP001336835">
    <property type="component" value="Unassembled WGS sequence"/>
</dbReference>
<dbReference type="InterPro" id="IPR013766">
    <property type="entry name" value="Thioredoxin_domain"/>
</dbReference>
<gene>
    <name evidence="4" type="ORF">VRU48_14690</name>
</gene>
<feature type="chain" id="PRO_5045058143" evidence="2">
    <location>
        <begin position="20"/>
        <end position="398"/>
    </location>
</feature>
<reference evidence="4 5" key="1">
    <citation type="submission" date="2024-01" db="EMBL/GenBank/DDBJ databases">
        <title>Pedobacter sp. nov., isolated from fresh soil.</title>
        <authorList>
            <person name="Le N.T.T."/>
        </authorList>
    </citation>
    <scope>NUCLEOTIDE SEQUENCE [LARGE SCALE GENOMIC DNA]</scope>
    <source>
        <strain evidence="4 5">KR3-3</strain>
    </source>
</reference>
<dbReference type="InterPro" id="IPR051099">
    <property type="entry name" value="AGR/TXD"/>
</dbReference>
<evidence type="ECO:0000259" key="3">
    <source>
        <dbReference type="PROSITE" id="PS51352"/>
    </source>
</evidence>
<protein>
    <submittedName>
        <fullName evidence="4">DUF255 domain-containing protein</fullName>
    </submittedName>
</protein>
<keyword evidence="1 2" id="KW-0732">Signal</keyword>
<dbReference type="Gene3D" id="3.40.30.10">
    <property type="entry name" value="Glutaredoxin"/>
    <property type="match status" value="1"/>
</dbReference>
<evidence type="ECO:0000256" key="1">
    <source>
        <dbReference type="ARBA" id="ARBA00022729"/>
    </source>
</evidence>
<dbReference type="PROSITE" id="PS51352">
    <property type="entry name" value="THIOREDOXIN_2"/>
    <property type="match status" value="1"/>
</dbReference>
<sequence length="398" mass="44574">MKKLVWALSLLLMTAFANAAEINFMDNPAWSTVLEKAKKENKLIFLDGYATWCGPCKTMDAETYKNQAVADYFNANFVNVKYDMEKGEGPKLAEQYQVTAYPSLLFINANGNILHKGVGFHEAADFVTLGQTAKNPETQFFTLKSKAMELSNAQFVKFAAMATQFEDEDFTQISNDYLAKQADIVGNADLIDLVMNHIETLPDEKSLAYIIANKDKIVKGGKYTAQDVEERIIGLTLGYAVSGAIQGDSEEPDFAAVKTILDKYIPEKSFFIYHFFQTQYFLNSKKTDEAIKEFNILLDNTPAKVDFEHLCNAMMTFGPVLAEEGKLAPLLTKFESIALPAKDAKKAYLKDYVKAILFIKAKDFEKFKTIANRMIANPDTPDAIKEDLKSALDQIGKM</sequence>
<dbReference type="EMBL" id="JAZDQT010000002">
    <property type="protein sequence ID" value="MEE1946369.1"/>
    <property type="molecule type" value="Genomic_DNA"/>
</dbReference>
<keyword evidence="5" id="KW-1185">Reference proteome</keyword>
<evidence type="ECO:0000313" key="4">
    <source>
        <dbReference type="EMBL" id="MEE1946369.1"/>
    </source>
</evidence>
<dbReference type="PANTHER" id="PTHR15337:SF11">
    <property type="entry name" value="THIOREDOXIN DOMAIN-CONTAINING PROTEIN"/>
    <property type="match status" value="1"/>
</dbReference>
<dbReference type="Pfam" id="PF03190">
    <property type="entry name" value="Thioredox_DsbH"/>
    <property type="match status" value="1"/>
</dbReference>
<dbReference type="InterPro" id="IPR036249">
    <property type="entry name" value="Thioredoxin-like_sf"/>
</dbReference>
<accession>A0ABU7IAI5</accession>
<dbReference type="InterPro" id="IPR004879">
    <property type="entry name" value="Ssp411-like_TRX"/>
</dbReference>
<evidence type="ECO:0000256" key="2">
    <source>
        <dbReference type="SAM" id="SignalP"/>
    </source>
</evidence>
<dbReference type="RefSeq" id="WP_330108670.1">
    <property type="nucleotide sequence ID" value="NZ_JAZDQT010000002.1"/>
</dbReference>
<name>A0ABU7IAI5_9SPHI</name>
<evidence type="ECO:0000313" key="5">
    <source>
        <dbReference type="Proteomes" id="UP001336835"/>
    </source>
</evidence>
<comment type="caution">
    <text evidence="4">The sequence shown here is derived from an EMBL/GenBank/DDBJ whole genome shotgun (WGS) entry which is preliminary data.</text>
</comment>
<feature type="domain" description="Thioredoxin" evidence="3">
    <location>
        <begin position="10"/>
        <end position="135"/>
    </location>
</feature>
<feature type="signal peptide" evidence="2">
    <location>
        <begin position="1"/>
        <end position="19"/>
    </location>
</feature>
<dbReference type="PANTHER" id="PTHR15337">
    <property type="entry name" value="ANTERIOR GRADIENT PROTEIN-RELATED"/>
    <property type="match status" value="1"/>
</dbReference>
<dbReference type="SUPFAM" id="SSF52833">
    <property type="entry name" value="Thioredoxin-like"/>
    <property type="match status" value="1"/>
</dbReference>
<organism evidence="4 5">
    <name type="scientific">Pedobacter albus</name>
    <dbReference type="NCBI Taxonomy" id="3113905"/>
    <lineage>
        <taxon>Bacteria</taxon>
        <taxon>Pseudomonadati</taxon>
        <taxon>Bacteroidota</taxon>
        <taxon>Sphingobacteriia</taxon>
        <taxon>Sphingobacteriales</taxon>
        <taxon>Sphingobacteriaceae</taxon>
        <taxon>Pedobacter</taxon>
    </lineage>
</organism>